<dbReference type="EMBL" id="BMAO01013058">
    <property type="protein sequence ID" value="GFQ85943.1"/>
    <property type="molecule type" value="Genomic_DNA"/>
</dbReference>
<keyword evidence="4 12" id="KW-0894">Sodium channel</keyword>
<comment type="similarity">
    <text evidence="2 12">Belongs to the amiloride-sensitive sodium channel (TC 1.A.6) family.</text>
</comment>
<feature type="non-terminal residue" evidence="14">
    <location>
        <position position="123"/>
    </location>
</feature>
<evidence type="ECO:0000256" key="3">
    <source>
        <dbReference type="ARBA" id="ARBA00022448"/>
    </source>
</evidence>
<protein>
    <submittedName>
        <fullName evidence="14">Uncharacterized protein</fullName>
    </submittedName>
</protein>
<keyword evidence="8 12" id="KW-0406">Ion transport</keyword>
<evidence type="ECO:0000256" key="1">
    <source>
        <dbReference type="ARBA" id="ARBA00004141"/>
    </source>
</evidence>
<dbReference type="OrthoDB" id="6418666at2759"/>
<evidence type="ECO:0000256" key="13">
    <source>
        <dbReference type="SAM" id="Phobius"/>
    </source>
</evidence>
<name>A0A8X6FQ18_TRICU</name>
<evidence type="ECO:0000256" key="6">
    <source>
        <dbReference type="ARBA" id="ARBA00022989"/>
    </source>
</evidence>
<evidence type="ECO:0000256" key="9">
    <source>
        <dbReference type="ARBA" id="ARBA00023136"/>
    </source>
</evidence>
<keyword evidence="5 12" id="KW-0812">Transmembrane</keyword>
<keyword evidence="10 12" id="KW-0739">Sodium transport</keyword>
<accession>A0A8X6FQ18</accession>
<feature type="transmembrane region" description="Helical" evidence="13">
    <location>
        <begin position="84"/>
        <end position="106"/>
    </location>
</feature>
<evidence type="ECO:0000256" key="4">
    <source>
        <dbReference type="ARBA" id="ARBA00022461"/>
    </source>
</evidence>
<evidence type="ECO:0000256" key="11">
    <source>
        <dbReference type="ARBA" id="ARBA00023303"/>
    </source>
</evidence>
<evidence type="ECO:0000256" key="7">
    <source>
        <dbReference type="ARBA" id="ARBA00023053"/>
    </source>
</evidence>
<evidence type="ECO:0000313" key="15">
    <source>
        <dbReference type="Proteomes" id="UP000887116"/>
    </source>
</evidence>
<reference evidence="14" key="1">
    <citation type="submission" date="2020-07" db="EMBL/GenBank/DDBJ databases">
        <title>Multicomponent nature underlies the extraordinary mechanical properties of spider dragline silk.</title>
        <authorList>
            <person name="Kono N."/>
            <person name="Nakamura H."/>
            <person name="Mori M."/>
            <person name="Yoshida Y."/>
            <person name="Ohtoshi R."/>
            <person name="Malay A.D."/>
            <person name="Moran D.A.P."/>
            <person name="Tomita M."/>
            <person name="Numata K."/>
            <person name="Arakawa K."/>
        </authorList>
    </citation>
    <scope>NUCLEOTIDE SEQUENCE</scope>
</reference>
<keyword evidence="11 12" id="KW-0407">Ion channel</keyword>
<evidence type="ECO:0000256" key="10">
    <source>
        <dbReference type="ARBA" id="ARBA00023201"/>
    </source>
</evidence>
<comment type="subcellular location">
    <subcellularLocation>
        <location evidence="1">Membrane</location>
        <topology evidence="1">Multi-pass membrane protein</topology>
    </subcellularLocation>
</comment>
<dbReference type="AlphaFoldDB" id="A0A8X6FQ18"/>
<dbReference type="Proteomes" id="UP000887116">
    <property type="component" value="Unassembled WGS sequence"/>
</dbReference>
<keyword evidence="6 13" id="KW-1133">Transmembrane helix</keyword>
<dbReference type="GO" id="GO:0016020">
    <property type="term" value="C:membrane"/>
    <property type="evidence" value="ECO:0007669"/>
    <property type="project" value="UniProtKB-SubCell"/>
</dbReference>
<organism evidence="14 15">
    <name type="scientific">Trichonephila clavata</name>
    <name type="common">Joro spider</name>
    <name type="synonym">Nephila clavata</name>
    <dbReference type="NCBI Taxonomy" id="2740835"/>
    <lineage>
        <taxon>Eukaryota</taxon>
        <taxon>Metazoa</taxon>
        <taxon>Ecdysozoa</taxon>
        <taxon>Arthropoda</taxon>
        <taxon>Chelicerata</taxon>
        <taxon>Arachnida</taxon>
        <taxon>Araneae</taxon>
        <taxon>Araneomorphae</taxon>
        <taxon>Entelegynae</taxon>
        <taxon>Araneoidea</taxon>
        <taxon>Nephilidae</taxon>
        <taxon>Trichonephila</taxon>
    </lineage>
</organism>
<dbReference type="Pfam" id="PF00858">
    <property type="entry name" value="ASC"/>
    <property type="match status" value="1"/>
</dbReference>
<keyword evidence="9 13" id="KW-0472">Membrane</keyword>
<sequence>KFPTLEILEKCSEQCNEACEEVSYSLRTEVKFDQAEKCGKDANCKKKDLILYFIFNRMEIERFVHEAKYESVEMFSYIGGYMGMWLGISLVSLFDLLETLICLAIYPFRNNKKNKKQSITRNV</sequence>
<dbReference type="GO" id="GO:0005272">
    <property type="term" value="F:sodium channel activity"/>
    <property type="evidence" value="ECO:0007669"/>
    <property type="project" value="UniProtKB-KW"/>
</dbReference>
<keyword evidence="7" id="KW-0915">Sodium</keyword>
<dbReference type="Gene3D" id="1.10.287.770">
    <property type="entry name" value="YojJ-like"/>
    <property type="match status" value="1"/>
</dbReference>
<evidence type="ECO:0000256" key="5">
    <source>
        <dbReference type="ARBA" id="ARBA00022692"/>
    </source>
</evidence>
<proteinExistence type="inferred from homology"/>
<gene>
    <name evidence="14" type="primary">AVEN_75996_1</name>
    <name evidence="14" type="ORF">TNCT_717911</name>
</gene>
<comment type="caution">
    <text evidence="14">The sequence shown here is derived from an EMBL/GenBank/DDBJ whole genome shotgun (WGS) entry which is preliminary data.</text>
</comment>
<keyword evidence="15" id="KW-1185">Reference proteome</keyword>
<keyword evidence="3 12" id="KW-0813">Transport</keyword>
<evidence type="ECO:0000313" key="14">
    <source>
        <dbReference type="EMBL" id="GFQ85943.1"/>
    </source>
</evidence>
<evidence type="ECO:0000256" key="12">
    <source>
        <dbReference type="RuleBase" id="RU000679"/>
    </source>
</evidence>
<evidence type="ECO:0000256" key="8">
    <source>
        <dbReference type="ARBA" id="ARBA00023065"/>
    </source>
</evidence>
<evidence type="ECO:0000256" key="2">
    <source>
        <dbReference type="ARBA" id="ARBA00007193"/>
    </source>
</evidence>
<dbReference type="InterPro" id="IPR001873">
    <property type="entry name" value="ENaC"/>
</dbReference>